<evidence type="ECO:0008006" key="3">
    <source>
        <dbReference type="Google" id="ProtNLM"/>
    </source>
</evidence>
<organism evidence="1 2">
    <name type="scientific">Nocardia salmonicida</name>
    <dbReference type="NCBI Taxonomy" id="53431"/>
    <lineage>
        <taxon>Bacteria</taxon>
        <taxon>Bacillati</taxon>
        <taxon>Actinomycetota</taxon>
        <taxon>Actinomycetes</taxon>
        <taxon>Mycobacteriales</taxon>
        <taxon>Nocardiaceae</taxon>
        <taxon>Nocardia</taxon>
    </lineage>
</organism>
<reference evidence="1 2" key="1">
    <citation type="submission" date="2022-10" db="EMBL/GenBank/DDBJ databases">
        <title>The complete genomes of actinobacterial strains from the NBC collection.</title>
        <authorList>
            <person name="Joergensen T.S."/>
            <person name="Alvarez Arevalo M."/>
            <person name="Sterndorff E.B."/>
            <person name="Faurdal D."/>
            <person name="Vuksanovic O."/>
            <person name="Mourched A.-S."/>
            <person name="Charusanti P."/>
            <person name="Shaw S."/>
            <person name="Blin K."/>
            <person name="Weber T."/>
        </authorList>
    </citation>
    <scope>NUCLEOTIDE SEQUENCE [LARGE SCALE GENOMIC DNA]</scope>
    <source>
        <strain evidence="1 2">NBC_01413</strain>
    </source>
</reference>
<accession>A0ABZ1N111</accession>
<sequence>MFSEGNLPIPRYSVSSQHGPFLSPQELVAAIHGRTDCDLPLARWARTLGSLYRDWLTEPTAVRVGQQIVEVVHDIDVWITARLPRPRPGVPRGIDSVGGVIGRVAEAAACAQWALHNTQDTNQRHRAWNHLAEMREGYEDMVRLILDGSIHLPESWPSISWSAPTM</sequence>
<dbReference type="GeneID" id="91376370"/>
<gene>
    <name evidence="1" type="ORF">OG308_19670</name>
</gene>
<evidence type="ECO:0000313" key="2">
    <source>
        <dbReference type="Proteomes" id="UP001621418"/>
    </source>
</evidence>
<evidence type="ECO:0000313" key="1">
    <source>
        <dbReference type="EMBL" id="WTY33557.1"/>
    </source>
</evidence>
<keyword evidence="2" id="KW-1185">Reference proteome</keyword>
<dbReference type="EMBL" id="CP109527">
    <property type="protein sequence ID" value="WTY33557.1"/>
    <property type="molecule type" value="Genomic_DNA"/>
</dbReference>
<name>A0ABZ1N111_9NOCA</name>
<proteinExistence type="predicted"/>
<protein>
    <recommendedName>
        <fullName evidence="3">DUF4254 domain-containing protein</fullName>
    </recommendedName>
</protein>
<dbReference type="Proteomes" id="UP001621418">
    <property type="component" value="Chromosome"/>
</dbReference>
<dbReference type="RefSeq" id="WP_328662402.1">
    <property type="nucleotide sequence ID" value="NZ_CP108014.1"/>
</dbReference>